<dbReference type="InterPro" id="IPR007890">
    <property type="entry name" value="CHASE2"/>
</dbReference>
<evidence type="ECO:0000313" key="4">
    <source>
        <dbReference type="Proteomes" id="UP000667802"/>
    </source>
</evidence>
<dbReference type="Pfam" id="PF12770">
    <property type="entry name" value="CHAT"/>
    <property type="match status" value="1"/>
</dbReference>
<feature type="domain" description="CHASE2" evidence="2">
    <location>
        <begin position="408"/>
        <end position="754"/>
    </location>
</feature>
<sequence length="836" mass="96107">MGKLVVLELGKGDFDQGFPVKLRIGEEGQQPSSEKVAQLLADCDIEANYMDLQNLYRSLNGTTTGGWRGVKIERNKITHTPVDDRIKRCKKASEEFQRQFNDWLQQPMSGFGKIRDELLHKLDSKEDIRIIIQADNDSPLQRLPWNLWDILEKYKKTEIVLSPRDYEPPTEVYEETIREVKILAIFGGRQGIDIEKDEQQLKDKFPDATIEFLKEPTSQELLRKFREQTWNILFFAGHGRKDKNNASKGYIRINEKDSLSIEDLKYALKNAIEKGLALAIFNCCNGLGLAAELNKLNIPQMIVMREEIDDKVAHRFLEYFLAGFTQGQPLNLAVREARERLKDIEHDFPCASWQPVIFQHPSCKPLILGKLEEKIQPPAVEYPKLKTIAIATFLVASSFLGMRHLGWLQQLELPAYDHMMELRPDEPKDNRLLVVEVDADDIQYEHEQKQGDKKSSITVSTLKQVVGEIQKYQPKLIGLVQDLDTREKEVSKQQLEKILGENPNLYFSCNTSKKIHEGEELGHLPATENAFGFNDVSRDDDTILRRSLLALGIEESRNPSCEIPYAFSLVLALKYLEEAQGLNYESLPNGKIKIGNLILPTFPTEDKRFPTKDKRVGGYQSFDADGLQMLLNYRTSKDRITNLRRLDGIADRIAIKYFINPSQNPRNANQIANLVKNRIVLIGVVDKEFAKNNKPNSRLFQTPYQQEITPIWLHAQMISQLLSGVIDSRPFLKPWFGWENITWIYALSCVWFLLAGFIIWRFRSAIAVILMTGLVIIILYGCCFALFYWLGLWVPFVPLALILLTTTGFLILYVYSQKIRKIQLNISTVYKKLIHN</sequence>
<keyword evidence="1" id="KW-1133">Transmembrane helix</keyword>
<dbReference type="Pfam" id="PF05226">
    <property type="entry name" value="CHASE2"/>
    <property type="match status" value="1"/>
</dbReference>
<name>A0AAP5IBH3_9CYAN</name>
<accession>A0AAP5IBH3</accession>
<dbReference type="EMBL" id="JAALHA020000018">
    <property type="protein sequence ID" value="MDR9898495.1"/>
    <property type="molecule type" value="Genomic_DNA"/>
</dbReference>
<keyword evidence="1" id="KW-0812">Transmembrane</keyword>
<comment type="caution">
    <text evidence="3">The sequence shown here is derived from an EMBL/GenBank/DDBJ whole genome shotgun (WGS) entry which is preliminary data.</text>
</comment>
<dbReference type="SMART" id="SM01080">
    <property type="entry name" value="CHASE2"/>
    <property type="match status" value="1"/>
</dbReference>
<dbReference type="InterPro" id="IPR024983">
    <property type="entry name" value="CHAT_dom"/>
</dbReference>
<keyword evidence="1" id="KW-0472">Membrane</keyword>
<reference evidence="4" key="1">
    <citation type="journal article" date="2021" name="Science">
        <title>Hunting the eagle killer: A cyanobacterial neurotoxin causes vacuolar myelinopathy.</title>
        <authorList>
            <person name="Breinlinger S."/>
            <person name="Phillips T.J."/>
            <person name="Haram B.N."/>
            <person name="Mares J."/>
            <person name="Martinez Yerena J.A."/>
            <person name="Hrouzek P."/>
            <person name="Sobotka R."/>
            <person name="Henderson W.M."/>
            <person name="Schmieder P."/>
            <person name="Williams S.M."/>
            <person name="Lauderdale J.D."/>
            <person name="Wilde H.D."/>
            <person name="Gerrin W."/>
            <person name="Kust A."/>
            <person name="Washington J.W."/>
            <person name="Wagner C."/>
            <person name="Geier B."/>
            <person name="Liebeke M."/>
            <person name="Enke H."/>
            <person name="Niedermeyer T.H.J."/>
            <person name="Wilde S.B."/>
        </authorList>
    </citation>
    <scope>NUCLEOTIDE SEQUENCE [LARGE SCALE GENOMIC DNA]</scope>
    <source>
        <strain evidence="4">Thurmond2011</strain>
    </source>
</reference>
<evidence type="ECO:0000313" key="3">
    <source>
        <dbReference type="EMBL" id="MDR9898495.1"/>
    </source>
</evidence>
<dbReference type="AlphaFoldDB" id="A0AAP5IBH3"/>
<keyword evidence="4" id="KW-1185">Reference proteome</keyword>
<evidence type="ECO:0000256" key="1">
    <source>
        <dbReference type="SAM" id="Phobius"/>
    </source>
</evidence>
<dbReference type="Proteomes" id="UP000667802">
    <property type="component" value="Unassembled WGS sequence"/>
</dbReference>
<feature type="transmembrane region" description="Helical" evidence="1">
    <location>
        <begin position="767"/>
        <end position="790"/>
    </location>
</feature>
<feature type="transmembrane region" description="Helical" evidence="1">
    <location>
        <begin position="742"/>
        <end position="760"/>
    </location>
</feature>
<organism evidence="3 4">
    <name type="scientific">Aetokthonos hydrillicola Thurmond2011</name>
    <dbReference type="NCBI Taxonomy" id="2712845"/>
    <lineage>
        <taxon>Bacteria</taxon>
        <taxon>Bacillati</taxon>
        <taxon>Cyanobacteriota</taxon>
        <taxon>Cyanophyceae</taxon>
        <taxon>Nostocales</taxon>
        <taxon>Hapalosiphonaceae</taxon>
        <taxon>Aetokthonos</taxon>
    </lineage>
</organism>
<feature type="transmembrane region" description="Helical" evidence="1">
    <location>
        <begin position="796"/>
        <end position="815"/>
    </location>
</feature>
<gene>
    <name evidence="3" type="ORF">G7B40_028635</name>
</gene>
<dbReference type="RefSeq" id="WP_208352068.1">
    <property type="nucleotide sequence ID" value="NZ_JAALHA020000018.1"/>
</dbReference>
<proteinExistence type="predicted"/>
<protein>
    <submittedName>
        <fullName evidence="3">CHASE2 domain-containing protein</fullName>
    </submittedName>
</protein>
<evidence type="ECO:0000259" key="2">
    <source>
        <dbReference type="SMART" id="SM01080"/>
    </source>
</evidence>